<dbReference type="SMART" id="SM00345">
    <property type="entry name" value="HTH_GNTR"/>
    <property type="match status" value="1"/>
</dbReference>
<sequence length="128" mass="14352">MLLEIDTTSATPIYTQIRDQMILGIAQGDLKVAESLPSVRQLADELGVNMMTISKAYTVLKKEGYLLTDRRKGTQVAPYPKKTDSFAREYQQQLALLTAEAAIHGLTPEEMVKDVVNLFTEFRKDESV</sequence>
<evidence type="ECO:0000313" key="5">
    <source>
        <dbReference type="EMBL" id="SFH51855.1"/>
    </source>
</evidence>
<evidence type="ECO:0000313" key="6">
    <source>
        <dbReference type="Proteomes" id="UP000198668"/>
    </source>
</evidence>
<dbReference type="PANTHER" id="PTHR38445:SF12">
    <property type="entry name" value="GNTR-FAMILY TRANSCRIPTIONAL REGULATOR"/>
    <property type="match status" value="1"/>
</dbReference>
<dbReference type="Gene3D" id="1.10.10.10">
    <property type="entry name" value="Winged helix-like DNA-binding domain superfamily/Winged helix DNA-binding domain"/>
    <property type="match status" value="1"/>
</dbReference>
<reference evidence="5 6" key="1">
    <citation type="submission" date="2016-10" db="EMBL/GenBank/DDBJ databases">
        <authorList>
            <person name="de Groot N.N."/>
        </authorList>
    </citation>
    <scope>NUCLEOTIDE SEQUENCE [LARGE SCALE GENOMIC DNA]</scope>
    <source>
        <strain evidence="5 6">DSM 27630</strain>
    </source>
</reference>
<proteinExistence type="predicted"/>
<keyword evidence="6" id="KW-1185">Reference proteome</keyword>
<dbReference type="PROSITE" id="PS50949">
    <property type="entry name" value="HTH_GNTR"/>
    <property type="match status" value="1"/>
</dbReference>
<feature type="domain" description="HTH gntR-type" evidence="4">
    <location>
        <begin position="11"/>
        <end position="79"/>
    </location>
</feature>
<protein>
    <submittedName>
        <fullName evidence="5">DNA-binding transcriptional regulator YhcF, GntR family</fullName>
    </submittedName>
</protein>
<keyword evidence="2 5" id="KW-0238">DNA-binding</keyword>
<dbReference type="AlphaFoldDB" id="A0A1I3AP70"/>
<dbReference type="InterPro" id="IPR036388">
    <property type="entry name" value="WH-like_DNA-bd_sf"/>
</dbReference>
<dbReference type="GO" id="GO:0003700">
    <property type="term" value="F:DNA-binding transcription factor activity"/>
    <property type="evidence" value="ECO:0007669"/>
    <property type="project" value="InterPro"/>
</dbReference>
<evidence type="ECO:0000256" key="1">
    <source>
        <dbReference type="ARBA" id="ARBA00023015"/>
    </source>
</evidence>
<evidence type="ECO:0000256" key="2">
    <source>
        <dbReference type="ARBA" id="ARBA00023125"/>
    </source>
</evidence>
<dbReference type="PRINTS" id="PR00035">
    <property type="entry name" value="HTHGNTR"/>
</dbReference>
<name>A0A1I3AP70_9LACT</name>
<dbReference type="InterPro" id="IPR000524">
    <property type="entry name" value="Tscrpt_reg_HTH_GntR"/>
</dbReference>
<dbReference type="SUPFAM" id="SSF46785">
    <property type="entry name" value="Winged helix' DNA-binding domain"/>
    <property type="match status" value="1"/>
</dbReference>
<accession>A0A1I3AP70</accession>
<dbReference type="GO" id="GO:0003677">
    <property type="term" value="F:DNA binding"/>
    <property type="evidence" value="ECO:0007669"/>
    <property type="project" value="UniProtKB-KW"/>
</dbReference>
<evidence type="ECO:0000256" key="3">
    <source>
        <dbReference type="ARBA" id="ARBA00023163"/>
    </source>
</evidence>
<dbReference type="InterPro" id="IPR036390">
    <property type="entry name" value="WH_DNA-bd_sf"/>
</dbReference>
<dbReference type="PANTHER" id="PTHR38445">
    <property type="entry name" value="HTH-TYPE TRANSCRIPTIONAL REPRESSOR YTRA"/>
    <property type="match status" value="1"/>
</dbReference>
<dbReference type="CDD" id="cd07377">
    <property type="entry name" value="WHTH_GntR"/>
    <property type="match status" value="1"/>
</dbReference>
<dbReference type="Pfam" id="PF00392">
    <property type="entry name" value="GntR"/>
    <property type="match status" value="1"/>
</dbReference>
<organism evidence="5 6">
    <name type="scientific">Pisciglobus halotolerans</name>
    <dbReference type="NCBI Taxonomy" id="745365"/>
    <lineage>
        <taxon>Bacteria</taxon>
        <taxon>Bacillati</taxon>
        <taxon>Bacillota</taxon>
        <taxon>Bacilli</taxon>
        <taxon>Lactobacillales</taxon>
        <taxon>Carnobacteriaceae</taxon>
    </lineage>
</organism>
<gene>
    <name evidence="5" type="ORF">SAMN04489868_10196</name>
</gene>
<dbReference type="Proteomes" id="UP000198668">
    <property type="component" value="Unassembled WGS sequence"/>
</dbReference>
<keyword evidence="3" id="KW-0804">Transcription</keyword>
<evidence type="ECO:0000259" key="4">
    <source>
        <dbReference type="PROSITE" id="PS50949"/>
    </source>
</evidence>
<dbReference type="EMBL" id="FOQE01000001">
    <property type="protein sequence ID" value="SFH51855.1"/>
    <property type="molecule type" value="Genomic_DNA"/>
</dbReference>
<dbReference type="RefSeq" id="WP_092090735.1">
    <property type="nucleotide sequence ID" value="NZ_FOQE01000001.1"/>
</dbReference>
<dbReference type="OrthoDB" id="9801546at2"/>
<keyword evidence="1" id="KW-0805">Transcription regulation</keyword>